<dbReference type="AlphaFoldDB" id="A0ABD1BS19"/>
<evidence type="ECO:0000256" key="1">
    <source>
        <dbReference type="SAM" id="MobiDB-lite"/>
    </source>
</evidence>
<name>A0ABD1BS19_CARAN</name>
<evidence type="ECO:0000313" key="2">
    <source>
        <dbReference type="EMBL" id="KAL1220001.1"/>
    </source>
</evidence>
<organism evidence="2 3">
    <name type="scientific">Cardamine amara subsp. amara</name>
    <dbReference type="NCBI Taxonomy" id="228776"/>
    <lineage>
        <taxon>Eukaryota</taxon>
        <taxon>Viridiplantae</taxon>
        <taxon>Streptophyta</taxon>
        <taxon>Embryophyta</taxon>
        <taxon>Tracheophyta</taxon>
        <taxon>Spermatophyta</taxon>
        <taxon>Magnoliopsida</taxon>
        <taxon>eudicotyledons</taxon>
        <taxon>Gunneridae</taxon>
        <taxon>Pentapetalae</taxon>
        <taxon>rosids</taxon>
        <taxon>malvids</taxon>
        <taxon>Brassicales</taxon>
        <taxon>Brassicaceae</taxon>
        <taxon>Cardamineae</taxon>
        <taxon>Cardamine</taxon>
    </lineage>
</organism>
<feature type="compositionally biased region" description="Acidic residues" evidence="1">
    <location>
        <begin position="122"/>
        <end position="139"/>
    </location>
</feature>
<protein>
    <submittedName>
        <fullName evidence="2">Uncharacterized protein</fullName>
    </submittedName>
</protein>
<evidence type="ECO:0000313" key="3">
    <source>
        <dbReference type="Proteomes" id="UP001558713"/>
    </source>
</evidence>
<reference evidence="2 3" key="1">
    <citation type="submission" date="2024-04" db="EMBL/GenBank/DDBJ databases">
        <title>Genome assembly C_amara_ONT_v2.</title>
        <authorList>
            <person name="Yant L."/>
            <person name="Moore C."/>
            <person name="Slenker M."/>
        </authorList>
    </citation>
    <scope>NUCLEOTIDE SEQUENCE [LARGE SCALE GENOMIC DNA]</scope>
    <source>
        <tissue evidence="2">Leaf</tissue>
    </source>
</reference>
<feature type="compositionally biased region" description="Acidic residues" evidence="1">
    <location>
        <begin position="106"/>
        <end position="115"/>
    </location>
</feature>
<proteinExistence type="predicted"/>
<accession>A0ABD1BS19</accession>
<dbReference type="Proteomes" id="UP001558713">
    <property type="component" value="Unassembled WGS sequence"/>
</dbReference>
<keyword evidence="3" id="KW-1185">Reference proteome</keyword>
<comment type="caution">
    <text evidence="2">The sequence shown here is derived from an EMBL/GenBank/DDBJ whole genome shotgun (WGS) entry which is preliminary data.</text>
</comment>
<feature type="region of interest" description="Disordered" evidence="1">
    <location>
        <begin position="83"/>
        <end position="139"/>
    </location>
</feature>
<sequence length="139" mass="15951">MVFVKYNRALQRRYKRKDTIDPIILDEIDESNEWLTGRMDGNLSDNENEDLVFADDDLTWNVVGEAAGANDPYYATRFSATSRRVEKETATTSSSKARHKQPMTLVDEDDEEMEADFGGGEAFEDTLLDQDDYEYDDTL</sequence>
<dbReference type="EMBL" id="JBANAX010000165">
    <property type="protein sequence ID" value="KAL1220001.1"/>
    <property type="molecule type" value="Genomic_DNA"/>
</dbReference>
<gene>
    <name evidence="2" type="ORF">V5N11_028809</name>
</gene>